<dbReference type="eggNOG" id="COG0274">
    <property type="taxonomic scope" value="Bacteria"/>
</dbReference>
<evidence type="ECO:0000256" key="2">
    <source>
        <dbReference type="ARBA" id="ARBA00009473"/>
    </source>
</evidence>
<dbReference type="GO" id="GO:0009264">
    <property type="term" value="P:deoxyribonucleotide catabolic process"/>
    <property type="evidence" value="ECO:0007669"/>
    <property type="project" value="UniProtKB-UniRule"/>
</dbReference>
<feature type="compositionally biased region" description="Pro residues" evidence="8">
    <location>
        <begin position="65"/>
        <end position="75"/>
    </location>
</feature>
<dbReference type="EnsemblBacteria" id="ABC43775">
    <property type="protein sequence ID" value="ABC43775"/>
    <property type="gene ID" value="SRU_1227"/>
</dbReference>
<dbReference type="InterPro" id="IPR013785">
    <property type="entry name" value="Aldolase_TIM"/>
</dbReference>
<dbReference type="GO" id="GO:0005737">
    <property type="term" value="C:cytoplasm"/>
    <property type="evidence" value="ECO:0007669"/>
    <property type="project" value="InterPro"/>
</dbReference>
<evidence type="ECO:0000256" key="5">
    <source>
        <dbReference type="ARBA" id="ARBA00023270"/>
    </source>
</evidence>
<dbReference type="GO" id="GO:0004139">
    <property type="term" value="F:deoxyribose-phosphate aldolase activity"/>
    <property type="evidence" value="ECO:0007669"/>
    <property type="project" value="UniProtKB-UniRule"/>
</dbReference>
<dbReference type="SUPFAM" id="SSF51569">
    <property type="entry name" value="Aldolase"/>
    <property type="match status" value="1"/>
</dbReference>
<comment type="pathway">
    <text evidence="1">Carbohydrate degradation; 2-deoxy-D-ribose 1-phosphate degradation; D-glyceraldehyde 3-phosphate and acetaldehyde from 2-deoxy-alpha-D-ribose 1-phosphate: step 2/2.</text>
</comment>
<dbReference type="CDD" id="cd00959">
    <property type="entry name" value="DeoC"/>
    <property type="match status" value="1"/>
</dbReference>
<feature type="compositionally biased region" description="Polar residues" evidence="8">
    <location>
        <begin position="14"/>
        <end position="34"/>
    </location>
</feature>
<accession>Q2S379</accession>
<dbReference type="PANTHER" id="PTHR10889:SF3">
    <property type="entry name" value="DEOXYRIBOSE-PHOSPHATE ALDOLASE"/>
    <property type="match status" value="1"/>
</dbReference>
<feature type="region of interest" description="Disordered" evidence="8">
    <location>
        <begin position="1"/>
        <end position="75"/>
    </location>
</feature>
<keyword evidence="10" id="KW-1185">Reference proteome</keyword>
<dbReference type="Proteomes" id="UP000008674">
    <property type="component" value="Chromosome"/>
</dbReference>
<evidence type="ECO:0000256" key="1">
    <source>
        <dbReference type="ARBA" id="ARBA00004816"/>
    </source>
</evidence>
<evidence type="ECO:0000313" key="10">
    <source>
        <dbReference type="Proteomes" id="UP000008674"/>
    </source>
</evidence>
<keyword evidence="4" id="KW-0456">Lyase</keyword>
<dbReference type="PANTHER" id="PTHR10889">
    <property type="entry name" value="DEOXYRIBOSE-PHOSPHATE ALDOLASE"/>
    <property type="match status" value="1"/>
</dbReference>
<dbReference type="SMART" id="SM01133">
    <property type="entry name" value="DeoC"/>
    <property type="match status" value="1"/>
</dbReference>
<gene>
    <name evidence="9" type="ordered locus">SRU_1227</name>
</gene>
<evidence type="ECO:0000256" key="8">
    <source>
        <dbReference type="SAM" id="MobiDB-lite"/>
    </source>
</evidence>
<dbReference type="STRING" id="309807.SRU_1227"/>
<evidence type="ECO:0000313" key="9">
    <source>
        <dbReference type="EMBL" id="ABC43775.1"/>
    </source>
</evidence>
<organism evidence="9 10">
    <name type="scientific">Salinibacter ruber (strain DSM 13855 / M31)</name>
    <dbReference type="NCBI Taxonomy" id="309807"/>
    <lineage>
        <taxon>Bacteria</taxon>
        <taxon>Pseudomonadati</taxon>
        <taxon>Rhodothermota</taxon>
        <taxon>Rhodothermia</taxon>
        <taxon>Rhodothermales</taxon>
        <taxon>Salinibacteraceae</taxon>
        <taxon>Salinibacter</taxon>
    </lineage>
</organism>
<dbReference type="NCBIfam" id="TIGR00126">
    <property type="entry name" value="deoC"/>
    <property type="match status" value="1"/>
</dbReference>
<dbReference type="EC" id="4.1.2.4" evidence="3 7"/>
<dbReference type="Gene3D" id="3.20.20.70">
    <property type="entry name" value="Aldolase class I"/>
    <property type="match status" value="1"/>
</dbReference>
<dbReference type="HOGENOM" id="CLU_053595_3_0_10"/>
<evidence type="ECO:0000256" key="4">
    <source>
        <dbReference type="ARBA" id="ARBA00023239"/>
    </source>
</evidence>
<dbReference type="AlphaFoldDB" id="Q2S379"/>
<sequence length="367" mass="39805">MRTTSASPRRRCGTSANATTSTKWWTGSPGSAASGSVCDPTRFGQSLDVRSPAPLWPNPARSMPQSPPATYRPPQVPTVDEVAARERASRLASRSIKTEAKVEGLKRLIAMLDLTTLEGADTPGKVKSLCQKARTPDPGSDQDHPSVGAVCVYPPMVPAAREQVADADINVASVASYFPSGQAALEERVAEVERVRDAGADEIDVVINRNAFLAGEYERVHREISALADASGEKHLKVILETGELETYDAVRLASRIAMDAGADFIKTSTGKVKPAATMPVTLVMLEAIRDYYRETGRPVGMKPAGGIRKAKPALRYLVMVREVLGDAWLTPERFRIGASSLLNDLLLQLEKERHGRYHSKRYLSLG</sequence>
<proteinExistence type="inferred from homology"/>
<dbReference type="PATRIC" id="fig|309807.25.peg.1275"/>
<dbReference type="OrthoDB" id="9778711at2"/>
<keyword evidence="5" id="KW-0704">Schiff base</keyword>
<reference evidence="9 10" key="1">
    <citation type="journal article" date="2005" name="Proc. Natl. Acad. Sci. U.S.A.">
        <title>The genome of Salinibacter ruber: convergence and gene exchange among hyperhalophilic bacteria and archaea.</title>
        <authorList>
            <person name="Mongodin E.F."/>
            <person name="Nelson K.E."/>
            <person name="Daugherty S."/>
            <person name="Deboy R.T."/>
            <person name="Wister J."/>
            <person name="Khouri H."/>
            <person name="Weidman J."/>
            <person name="Walsh D.A."/>
            <person name="Papke R.T."/>
            <person name="Sanchez Perez G."/>
            <person name="Sharma A.K."/>
            <person name="Nesbo C.L."/>
            <person name="MacLeod D."/>
            <person name="Bapteste E."/>
            <person name="Doolittle W.F."/>
            <person name="Charlebois R.L."/>
            <person name="Legault B."/>
            <person name="Rodriguez-Valera F."/>
        </authorList>
    </citation>
    <scope>NUCLEOTIDE SEQUENCE [LARGE SCALE GENOMIC DNA]</scope>
    <source>
        <strain evidence="10">DSM 13855 / CECT 5946 / M31</strain>
    </source>
</reference>
<dbReference type="InterPro" id="IPR002915">
    <property type="entry name" value="DeoC/FbaB/LacD_aldolase"/>
</dbReference>
<name>Q2S379_SALRD</name>
<evidence type="ECO:0000256" key="7">
    <source>
        <dbReference type="NCBIfam" id="TIGR00126"/>
    </source>
</evidence>
<comment type="similarity">
    <text evidence="2">Belongs to the DeoC/FbaB aldolase family. DeoC type 2 subfamily.</text>
</comment>
<dbReference type="GO" id="GO:0016052">
    <property type="term" value="P:carbohydrate catabolic process"/>
    <property type="evidence" value="ECO:0007669"/>
    <property type="project" value="TreeGrafter"/>
</dbReference>
<protein>
    <recommendedName>
        <fullName evidence="3 7">Deoxyribose-phosphate aldolase</fullName>
        <ecNumber evidence="3 7">4.1.2.4</ecNumber>
    </recommendedName>
</protein>
<evidence type="ECO:0000256" key="3">
    <source>
        <dbReference type="ARBA" id="ARBA00012515"/>
    </source>
</evidence>
<dbReference type="KEGG" id="sru:SRU_1227"/>
<evidence type="ECO:0000256" key="6">
    <source>
        <dbReference type="ARBA" id="ARBA00048791"/>
    </source>
</evidence>
<dbReference type="EMBL" id="CP000159">
    <property type="protein sequence ID" value="ABC43775.1"/>
    <property type="molecule type" value="Genomic_DNA"/>
</dbReference>
<dbReference type="InterPro" id="IPR011343">
    <property type="entry name" value="DeoC"/>
</dbReference>
<comment type="catalytic activity">
    <reaction evidence="6">
        <text>2-deoxy-D-ribose 5-phosphate = D-glyceraldehyde 3-phosphate + acetaldehyde</text>
        <dbReference type="Rhea" id="RHEA:12821"/>
        <dbReference type="ChEBI" id="CHEBI:15343"/>
        <dbReference type="ChEBI" id="CHEBI:59776"/>
        <dbReference type="ChEBI" id="CHEBI:62877"/>
        <dbReference type="EC" id="4.1.2.4"/>
    </reaction>
</comment>
<dbReference type="Pfam" id="PF01791">
    <property type="entry name" value="DeoC"/>
    <property type="match status" value="1"/>
</dbReference>